<comment type="caution">
    <text evidence="1">The sequence shown here is derived from an EMBL/GenBank/DDBJ whole genome shotgun (WGS) entry which is preliminary data.</text>
</comment>
<evidence type="ECO:0000313" key="1">
    <source>
        <dbReference type="EMBL" id="KAA3469126.1"/>
    </source>
</evidence>
<reference evidence="2" key="1">
    <citation type="journal article" date="2019" name="Plant Biotechnol. J.">
        <title>Genome sequencing of the Australian wild diploid species Gossypium australe highlights disease resistance and delayed gland morphogenesis.</title>
        <authorList>
            <person name="Cai Y."/>
            <person name="Cai X."/>
            <person name="Wang Q."/>
            <person name="Wang P."/>
            <person name="Zhang Y."/>
            <person name="Cai C."/>
            <person name="Xu Y."/>
            <person name="Wang K."/>
            <person name="Zhou Z."/>
            <person name="Wang C."/>
            <person name="Geng S."/>
            <person name="Li B."/>
            <person name="Dong Q."/>
            <person name="Hou Y."/>
            <person name="Wang H."/>
            <person name="Ai P."/>
            <person name="Liu Z."/>
            <person name="Yi F."/>
            <person name="Sun M."/>
            <person name="An G."/>
            <person name="Cheng J."/>
            <person name="Zhang Y."/>
            <person name="Shi Q."/>
            <person name="Xie Y."/>
            <person name="Shi X."/>
            <person name="Chang Y."/>
            <person name="Huang F."/>
            <person name="Chen Y."/>
            <person name="Hong S."/>
            <person name="Mi L."/>
            <person name="Sun Q."/>
            <person name="Zhang L."/>
            <person name="Zhou B."/>
            <person name="Peng R."/>
            <person name="Zhang X."/>
            <person name="Liu F."/>
        </authorList>
    </citation>
    <scope>NUCLEOTIDE SEQUENCE [LARGE SCALE GENOMIC DNA]</scope>
    <source>
        <strain evidence="2">cv. PA1801</strain>
    </source>
</reference>
<keyword evidence="2" id="KW-1185">Reference proteome</keyword>
<gene>
    <name evidence="1" type="primary">bud31</name>
    <name evidence="1" type="ORF">EPI10_014947</name>
</gene>
<sequence>MSVAHAGVFNETSPGLCGLIAAWVSSPSHNKGRKARLPVVSHLIVYVKTFSQRSCRTSEKASKGVGSSGILKERNGVIKWTPSQHRINQEIHRFGKAFSMENTYAIKDSNYSSRHRMSNQSWRNLWTLIVPFSLKFLLAKINTLCLPTKANVARHSDPQLHLLQ</sequence>
<organism evidence="1 2">
    <name type="scientific">Gossypium australe</name>
    <dbReference type="NCBI Taxonomy" id="47621"/>
    <lineage>
        <taxon>Eukaryota</taxon>
        <taxon>Viridiplantae</taxon>
        <taxon>Streptophyta</taxon>
        <taxon>Embryophyta</taxon>
        <taxon>Tracheophyta</taxon>
        <taxon>Spermatophyta</taxon>
        <taxon>Magnoliopsida</taxon>
        <taxon>eudicotyledons</taxon>
        <taxon>Gunneridae</taxon>
        <taxon>Pentapetalae</taxon>
        <taxon>rosids</taxon>
        <taxon>malvids</taxon>
        <taxon>Malvales</taxon>
        <taxon>Malvaceae</taxon>
        <taxon>Malvoideae</taxon>
        <taxon>Gossypium</taxon>
    </lineage>
</organism>
<protein>
    <submittedName>
        <fullName evidence="1">Protein BUD31-like protein 2</fullName>
    </submittedName>
</protein>
<accession>A0A5B6VJ80</accession>
<dbReference type="OrthoDB" id="277109at2759"/>
<dbReference type="Proteomes" id="UP000325315">
    <property type="component" value="Unassembled WGS sequence"/>
</dbReference>
<name>A0A5B6VJ80_9ROSI</name>
<evidence type="ECO:0000313" key="2">
    <source>
        <dbReference type="Proteomes" id="UP000325315"/>
    </source>
</evidence>
<dbReference type="EMBL" id="SMMG02000006">
    <property type="protein sequence ID" value="KAA3469126.1"/>
    <property type="molecule type" value="Genomic_DNA"/>
</dbReference>
<dbReference type="AlphaFoldDB" id="A0A5B6VJ80"/>
<proteinExistence type="predicted"/>